<dbReference type="PANTHER" id="PTHR36102:SF1">
    <property type="entry name" value="YDR124W-LIKE HELICAL BUNDLE DOMAIN-CONTAINING PROTEIN"/>
    <property type="match status" value="1"/>
</dbReference>
<evidence type="ECO:0000313" key="4">
    <source>
        <dbReference type="Proteomes" id="UP000887226"/>
    </source>
</evidence>
<organism evidence="3 4">
    <name type="scientific">Calycina marina</name>
    <dbReference type="NCBI Taxonomy" id="1763456"/>
    <lineage>
        <taxon>Eukaryota</taxon>
        <taxon>Fungi</taxon>
        <taxon>Dikarya</taxon>
        <taxon>Ascomycota</taxon>
        <taxon>Pezizomycotina</taxon>
        <taxon>Leotiomycetes</taxon>
        <taxon>Helotiales</taxon>
        <taxon>Pezizellaceae</taxon>
        <taxon>Calycina</taxon>
    </lineage>
</organism>
<proteinExistence type="predicted"/>
<evidence type="ECO:0000313" key="3">
    <source>
        <dbReference type="EMBL" id="KAG9248277.1"/>
    </source>
</evidence>
<feature type="compositionally biased region" description="Low complexity" evidence="1">
    <location>
        <begin position="440"/>
        <end position="459"/>
    </location>
</feature>
<sequence>MVMIRREAQDDFYPHQGLGAQEVRLPAPVGHHARAQSVHSALRECAGIPAREFALFVVDDQGTERQYTSASIARYQPTLFDERFRAEFRNVIAGNSEDVGIRYGYASRPGTFDVASRDGMGWGDQRRKFSRQTRSGDSDDEAPRVRKRSRPALYGQLVEDSSPVIQPQRFQQLLIGNDDEVEKFYFQRFRDMQQSACKVIGKSFVKLVEPKKQTHYPYTKGDCQAPPWWPRDGSSKMVRHKEPDHLLKPERVRLLVHILLMIVEPYPKQHPSVQKLGLNVQRLHEATLEVMGPWFNDKEHPENAAKAVYFKEVFKVAKQQERYKDGEIDATTKINVMSGENRPGLDLSDDDDEDEDIKGESEVHQPTSTAMVSTPDSIVSPTMMQHPQMHSEADSGFPSRNMPMRFNSGQIEPQFNDVSYQPRTLSFQPTSPTAQDLSRRSFASSSSYQSPQPQQNMYSWGHPNNMASNGPNTSFYVASSHSLPQTPQFQLPPPTSAAQPMPMLPPPPIIAHHYELPTVSRFEPNPNTGIPQLRTHNLAHGLPDYYQDNNGYGNNDSEHQG</sequence>
<feature type="region of interest" description="Disordered" evidence="1">
    <location>
        <begin position="524"/>
        <end position="561"/>
    </location>
</feature>
<dbReference type="AlphaFoldDB" id="A0A9P8CIT6"/>
<dbReference type="InterPro" id="IPR021264">
    <property type="entry name" value="AFUB_079030/YDR124W-like"/>
</dbReference>
<gene>
    <name evidence="3" type="ORF">BJ878DRAFT_62171</name>
</gene>
<feature type="region of interest" description="Disordered" evidence="1">
    <location>
        <begin position="334"/>
        <end position="410"/>
    </location>
</feature>
<feature type="compositionally biased region" description="Low complexity" evidence="1">
    <location>
        <begin position="544"/>
        <end position="555"/>
    </location>
</feature>
<dbReference type="InterPro" id="IPR047092">
    <property type="entry name" value="AFUB_07903/YDR124W-like_hel"/>
</dbReference>
<comment type="caution">
    <text evidence="3">The sequence shown here is derived from an EMBL/GenBank/DDBJ whole genome shotgun (WGS) entry which is preliminary data.</text>
</comment>
<reference evidence="3" key="1">
    <citation type="journal article" date="2021" name="IMA Fungus">
        <title>Genomic characterization of three marine fungi, including Emericellopsis atlantica sp. nov. with signatures of a generalist lifestyle and marine biomass degradation.</title>
        <authorList>
            <person name="Hagestad O.C."/>
            <person name="Hou L."/>
            <person name="Andersen J.H."/>
            <person name="Hansen E.H."/>
            <person name="Altermark B."/>
            <person name="Li C."/>
            <person name="Kuhnert E."/>
            <person name="Cox R.J."/>
            <person name="Crous P.W."/>
            <person name="Spatafora J.W."/>
            <person name="Lail K."/>
            <person name="Amirebrahimi M."/>
            <person name="Lipzen A."/>
            <person name="Pangilinan J."/>
            <person name="Andreopoulos W."/>
            <person name="Hayes R.D."/>
            <person name="Ng V."/>
            <person name="Grigoriev I.V."/>
            <person name="Jackson S.A."/>
            <person name="Sutton T.D.S."/>
            <person name="Dobson A.D.W."/>
            <person name="Rama T."/>
        </authorList>
    </citation>
    <scope>NUCLEOTIDE SEQUENCE</scope>
    <source>
        <strain evidence="3">TRa3180A</strain>
    </source>
</reference>
<feature type="region of interest" description="Disordered" evidence="1">
    <location>
        <begin position="422"/>
        <end position="466"/>
    </location>
</feature>
<feature type="compositionally biased region" description="Polar residues" evidence="1">
    <location>
        <begin position="422"/>
        <end position="436"/>
    </location>
</feature>
<dbReference type="PANTHER" id="PTHR36102">
    <property type="entry name" value="CHROMOSOME 10, WHOLE GENOME SHOTGUN SEQUENCE"/>
    <property type="match status" value="1"/>
</dbReference>
<feature type="compositionally biased region" description="Polar residues" evidence="1">
    <location>
        <begin position="364"/>
        <end position="385"/>
    </location>
</feature>
<dbReference type="Proteomes" id="UP000887226">
    <property type="component" value="Unassembled WGS sequence"/>
</dbReference>
<evidence type="ECO:0000259" key="2">
    <source>
        <dbReference type="Pfam" id="PF11001"/>
    </source>
</evidence>
<feature type="region of interest" description="Disordered" evidence="1">
    <location>
        <begin position="116"/>
        <end position="151"/>
    </location>
</feature>
<dbReference type="Pfam" id="PF11001">
    <property type="entry name" value="AFUB_07903_YDR124W_hel"/>
    <property type="match status" value="1"/>
</dbReference>
<protein>
    <recommendedName>
        <fullName evidence="2">Subtelomeric hrmA-associated cluster protein AFUB-079030/YDR124W-like helical bundle domain-containing protein</fullName>
    </recommendedName>
</protein>
<feature type="compositionally biased region" description="Acidic residues" evidence="1">
    <location>
        <begin position="347"/>
        <end position="357"/>
    </location>
</feature>
<feature type="compositionally biased region" description="Basic and acidic residues" evidence="1">
    <location>
        <begin position="134"/>
        <end position="144"/>
    </location>
</feature>
<dbReference type="OrthoDB" id="5338458at2759"/>
<feature type="domain" description="Subtelomeric hrmA-associated cluster protein AFUB-079030/YDR124W-like helical bundle" evidence="2">
    <location>
        <begin position="175"/>
        <end position="318"/>
    </location>
</feature>
<name>A0A9P8CIT6_9HELO</name>
<dbReference type="EMBL" id="MU253752">
    <property type="protein sequence ID" value="KAG9248277.1"/>
    <property type="molecule type" value="Genomic_DNA"/>
</dbReference>
<accession>A0A9P8CIT6</accession>
<keyword evidence="4" id="KW-1185">Reference proteome</keyword>
<evidence type="ECO:0000256" key="1">
    <source>
        <dbReference type="SAM" id="MobiDB-lite"/>
    </source>
</evidence>